<comment type="subcellular location">
    <subcellularLocation>
        <location evidence="1">Membrane</location>
    </subcellularLocation>
</comment>
<dbReference type="SUPFAM" id="SSF53822">
    <property type="entry name" value="Periplasmic binding protein-like I"/>
    <property type="match status" value="1"/>
</dbReference>
<keyword evidence="5" id="KW-0472">Membrane</keyword>
<evidence type="ECO:0000259" key="9">
    <source>
        <dbReference type="Pfam" id="PF01094"/>
    </source>
</evidence>
<evidence type="ECO:0000256" key="1">
    <source>
        <dbReference type="ARBA" id="ARBA00004370"/>
    </source>
</evidence>
<keyword evidence="7" id="KW-0325">Glycoprotein</keyword>
<keyword evidence="2" id="KW-0812">Transmembrane</keyword>
<keyword evidence="4" id="KW-0297">G-protein coupled receptor</keyword>
<dbReference type="OrthoDB" id="2150267at2759"/>
<keyword evidence="11" id="KW-1185">Reference proteome</keyword>
<dbReference type="GO" id="GO:0007214">
    <property type="term" value="P:gamma-aminobutyric acid signaling pathway"/>
    <property type="evidence" value="ECO:0007669"/>
    <property type="project" value="TreeGrafter"/>
</dbReference>
<dbReference type="InterPro" id="IPR002455">
    <property type="entry name" value="GPCR3_GABA-B"/>
</dbReference>
<accession>A0A3R7MQC9</accession>
<dbReference type="Gene3D" id="3.40.50.2300">
    <property type="match status" value="2"/>
</dbReference>
<keyword evidence="8" id="KW-0807">Transducer</keyword>
<dbReference type="EMBL" id="QCYY01002820">
    <property type="protein sequence ID" value="ROT67337.1"/>
    <property type="molecule type" value="Genomic_DNA"/>
</dbReference>
<dbReference type="STRING" id="6689.A0A3R7MQC9"/>
<organism evidence="10 11">
    <name type="scientific">Penaeus vannamei</name>
    <name type="common">Whiteleg shrimp</name>
    <name type="synonym">Litopenaeus vannamei</name>
    <dbReference type="NCBI Taxonomy" id="6689"/>
    <lineage>
        <taxon>Eukaryota</taxon>
        <taxon>Metazoa</taxon>
        <taxon>Ecdysozoa</taxon>
        <taxon>Arthropoda</taxon>
        <taxon>Crustacea</taxon>
        <taxon>Multicrustacea</taxon>
        <taxon>Malacostraca</taxon>
        <taxon>Eumalacostraca</taxon>
        <taxon>Eucarida</taxon>
        <taxon>Decapoda</taxon>
        <taxon>Dendrobranchiata</taxon>
        <taxon>Penaeoidea</taxon>
        <taxon>Penaeidae</taxon>
        <taxon>Penaeus</taxon>
    </lineage>
</organism>
<evidence type="ECO:0000313" key="10">
    <source>
        <dbReference type="EMBL" id="ROT67337.1"/>
    </source>
</evidence>
<evidence type="ECO:0000256" key="8">
    <source>
        <dbReference type="ARBA" id="ARBA00023224"/>
    </source>
</evidence>
<name>A0A3R7MQC9_PENVA</name>
<keyword evidence="3" id="KW-1133">Transmembrane helix</keyword>
<protein>
    <submittedName>
        <fullName evidence="10">Putative gamma-aminobutyric acid type B receptor subunit 2-like</fullName>
    </submittedName>
</protein>
<dbReference type="InterPro" id="IPR028082">
    <property type="entry name" value="Peripla_BP_I"/>
</dbReference>
<dbReference type="PANTHER" id="PTHR10519:SF74">
    <property type="entry name" value="GAMMA-AMINOBUTYRIC ACID TYPE B RECEPTOR SUBUNIT 2"/>
    <property type="match status" value="1"/>
</dbReference>
<dbReference type="Proteomes" id="UP000283509">
    <property type="component" value="Unassembled WGS sequence"/>
</dbReference>
<keyword evidence="6 10" id="KW-0675">Receptor</keyword>
<sequence>MFEKPRKVMLFGAACTHVTDPIAKAAKHWHITQLSYADTHPMFSAVKYPNFFRMVPSDKEFNHPRVHLLQRFNWTRVGTLFQNEPRHALVSPNPLRCNARTKINTKSPRSGVLRDELKDQLKKLEEKDVRIILGYFDEKWARRIFWRAYRQGCRQELQWDYYRKNPGPI</sequence>
<dbReference type="AlphaFoldDB" id="A0A3R7MQC9"/>
<gene>
    <name evidence="10" type="ORF">C7M84_014572</name>
</gene>
<feature type="domain" description="Receptor ligand binding region" evidence="9">
    <location>
        <begin position="9"/>
        <end position="156"/>
    </location>
</feature>
<evidence type="ECO:0000256" key="4">
    <source>
        <dbReference type="ARBA" id="ARBA00023040"/>
    </source>
</evidence>
<evidence type="ECO:0000256" key="2">
    <source>
        <dbReference type="ARBA" id="ARBA00022692"/>
    </source>
</evidence>
<evidence type="ECO:0000256" key="3">
    <source>
        <dbReference type="ARBA" id="ARBA00022989"/>
    </source>
</evidence>
<proteinExistence type="predicted"/>
<dbReference type="InterPro" id="IPR001828">
    <property type="entry name" value="ANF_lig-bd_rcpt"/>
</dbReference>
<dbReference type="PANTHER" id="PTHR10519">
    <property type="entry name" value="GABA-B RECEPTOR"/>
    <property type="match status" value="1"/>
</dbReference>
<dbReference type="GO" id="GO:0004965">
    <property type="term" value="F:G protein-coupled GABA receptor activity"/>
    <property type="evidence" value="ECO:0007669"/>
    <property type="project" value="InterPro"/>
</dbReference>
<reference evidence="10 11" key="2">
    <citation type="submission" date="2019-01" db="EMBL/GenBank/DDBJ databases">
        <title>The decoding of complex shrimp genome reveals the adaptation for benthos swimmer, frequently molting mechanism and breeding impact on genome.</title>
        <authorList>
            <person name="Sun Y."/>
            <person name="Gao Y."/>
            <person name="Yu Y."/>
        </authorList>
    </citation>
    <scope>NUCLEOTIDE SEQUENCE [LARGE SCALE GENOMIC DNA]</scope>
    <source>
        <tissue evidence="10">Muscle</tissue>
    </source>
</reference>
<evidence type="ECO:0000256" key="6">
    <source>
        <dbReference type="ARBA" id="ARBA00023170"/>
    </source>
</evidence>
<dbReference type="GO" id="GO:0038039">
    <property type="term" value="C:G protein-coupled receptor heterodimeric complex"/>
    <property type="evidence" value="ECO:0007669"/>
    <property type="project" value="TreeGrafter"/>
</dbReference>
<dbReference type="PRINTS" id="PR01176">
    <property type="entry name" value="GABABRECEPTR"/>
</dbReference>
<evidence type="ECO:0000313" key="11">
    <source>
        <dbReference type="Proteomes" id="UP000283509"/>
    </source>
</evidence>
<evidence type="ECO:0000256" key="7">
    <source>
        <dbReference type="ARBA" id="ARBA00023180"/>
    </source>
</evidence>
<comment type="caution">
    <text evidence="10">The sequence shown here is derived from an EMBL/GenBank/DDBJ whole genome shotgun (WGS) entry which is preliminary data.</text>
</comment>
<dbReference type="Pfam" id="PF01094">
    <property type="entry name" value="ANF_receptor"/>
    <property type="match status" value="1"/>
</dbReference>
<evidence type="ECO:0000256" key="5">
    <source>
        <dbReference type="ARBA" id="ARBA00023136"/>
    </source>
</evidence>
<reference evidence="10 11" key="1">
    <citation type="submission" date="2018-04" db="EMBL/GenBank/DDBJ databases">
        <authorList>
            <person name="Zhang X."/>
            <person name="Yuan J."/>
            <person name="Li F."/>
            <person name="Xiang J."/>
        </authorList>
    </citation>
    <scope>NUCLEOTIDE SEQUENCE [LARGE SCALE GENOMIC DNA]</scope>
    <source>
        <tissue evidence="10">Muscle</tissue>
    </source>
</reference>